<organism evidence="2 3">
    <name type="scientific">Leptospira inadai serovar Lyme str. 10</name>
    <dbReference type="NCBI Taxonomy" id="1049790"/>
    <lineage>
        <taxon>Bacteria</taxon>
        <taxon>Pseudomonadati</taxon>
        <taxon>Spirochaetota</taxon>
        <taxon>Spirochaetia</taxon>
        <taxon>Leptospirales</taxon>
        <taxon>Leptospiraceae</taxon>
        <taxon>Leptospira</taxon>
    </lineage>
</organism>
<dbReference type="RefSeq" id="WP_010411055.1">
    <property type="nucleotide sequence ID" value="NZ_AHMM02000015.1"/>
</dbReference>
<reference evidence="2 3" key="1">
    <citation type="submission" date="2013-05" db="EMBL/GenBank/DDBJ databases">
        <authorList>
            <person name="Harkins D.M."/>
            <person name="Durkin A.S."/>
            <person name="Brinkac L.M."/>
            <person name="Haft D.H."/>
            <person name="Selengut J.D."/>
            <person name="Sanka R."/>
            <person name="DePew J."/>
            <person name="Purushe J."/>
            <person name="Hartskeerl R.A."/>
            <person name="Ahmed A."/>
            <person name="van der Linden H."/>
            <person name="Goris M.G.A."/>
            <person name="Vinetz J.M."/>
            <person name="Sutton G.G."/>
            <person name="Nierman W.C."/>
            <person name="Fouts D.E."/>
        </authorList>
    </citation>
    <scope>NUCLEOTIDE SEQUENCE [LARGE SCALE GENOMIC DNA]</scope>
    <source>
        <strain evidence="2 3">10</strain>
    </source>
</reference>
<evidence type="ECO:0000256" key="1">
    <source>
        <dbReference type="SAM" id="Phobius"/>
    </source>
</evidence>
<feature type="transmembrane region" description="Helical" evidence="1">
    <location>
        <begin position="83"/>
        <end position="106"/>
    </location>
</feature>
<comment type="caution">
    <text evidence="2">The sequence shown here is derived from an EMBL/GenBank/DDBJ whole genome shotgun (WGS) entry which is preliminary data.</text>
</comment>
<sequence length="215" mass="23629">MSPFIRKFNLTTHVTVSVGWIGAVASFLVLSIAGIASQDAIIVRSSYISMDLIGRFMIIPLSVLSMLTGLVLAFWTQWGLVRYYWVFVKFVLGIFSSIGLVLHQYVAIGEVAKKVAATATFSDPGRLGPQLIMDASLAILVLLIATVLSIYKPWGLTPYGLWEQRVQRNLEPPATRIKIRAELIRFGLKISFALAAILIIIVAIVHLSSKGFGTH</sequence>
<evidence type="ECO:0000313" key="3">
    <source>
        <dbReference type="Proteomes" id="UP000018719"/>
    </source>
</evidence>
<keyword evidence="1" id="KW-1133">Transmembrane helix</keyword>
<dbReference type="EMBL" id="AHMM02000015">
    <property type="protein sequence ID" value="EQA37766.1"/>
    <property type="molecule type" value="Genomic_DNA"/>
</dbReference>
<accession>V6HCS8</accession>
<evidence type="ECO:0008006" key="4">
    <source>
        <dbReference type="Google" id="ProtNLM"/>
    </source>
</evidence>
<gene>
    <name evidence="2" type="ORF">LEP1GSC047_4189</name>
</gene>
<dbReference type="Proteomes" id="UP000018719">
    <property type="component" value="Unassembled WGS sequence"/>
</dbReference>
<proteinExistence type="predicted"/>
<name>V6HCS8_9LEPT</name>
<feature type="transmembrane region" description="Helical" evidence="1">
    <location>
        <begin position="186"/>
        <end position="207"/>
    </location>
</feature>
<protein>
    <recommendedName>
        <fullName evidence="4">DUF2269 family protein</fullName>
    </recommendedName>
</protein>
<feature type="transmembrane region" description="Helical" evidence="1">
    <location>
        <begin position="56"/>
        <end position="76"/>
    </location>
</feature>
<keyword evidence="1" id="KW-0812">Transmembrane</keyword>
<feature type="transmembrane region" description="Helical" evidence="1">
    <location>
        <begin position="12"/>
        <end position="36"/>
    </location>
</feature>
<feature type="transmembrane region" description="Helical" evidence="1">
    <location>
        <begin position="131"/>
        <end position="151"/>
    </location>
</feature>
<dbReference type="AlphaFoldDB" id="V6HCS8"/>
<keyword evidence="1" id="KW-0472">Membrane</keyword>
<evidence type="ECO:0000313" key="2">
    <source>
        <dbReference type="EMBL" id="EQA37766.1"/>
    </source>
</evidence>
<dbReference type="STRING" id="1049790.LEP1GSC047_4189"/>